<sequence length="170" mass="19031">MRDHFMAELRRLPLGDAHSHTLLDYFAAAFIYCGRPPITSNHPQNYINFDMKYCELFEWRHNGVGTVYIKNFQVEDFSKLYQACGTCPAMTRKVVQSAIRAKGRGLALAGIMAKNGDTATFTNIQVDSKVSYICQRYNDGAGTSKAGQYTAKENGDGTQCKYSTSNIQMI</sequence>
<evidence type="ECO:0000256" key="3">
    <source>
        <dbReference type="ARBA" id="ARBA00004613"/>
    </source>
</evidence>
<dbReference type="Gene3D" id="2.160.20.10">
    <property type="entry name" value="Single-stranded right-handed beta-helix, Pectin lyase-like"/>
    <property type="match status" value="1"/>
</dbReference>
<keyword evidence="12" id="KW-1185">Reference proteome</keyword>
<comment type="function">
    <text evidence="10">Pectinolytic enzyme consist of four classes of enzymes: pectin lyase, polygalacturonase, pectin methylesterase and rhamnogalacturonase. Among pectinolytic enzymes, pectin lyase is the most important in depolymerization of pectin, since it cleaves internal glycosidic bonds of highly methylated pectins. Favors pectate, the anion, over pectin, the methyl ester.</text>
</comment>
<evidence type="ECO:0000256" key="1">
    <source>
        <dbReference type="ARBA" id="ARBA00000695"/>
    </source>
</evidence>
<keyword evidence="8" id="KW-0106">Calcium</keyword>
<evidence type="ECO:0000313" key="13">
    <source>
        <dbReference type="WBParaSite" id="jg22633"/>
    </source>
</evidence>
<dbReference type="InterPro" id="IPR012334">
    <property type="entry name" value="Pectin_lyas_fold"/>
</dbReference>
<dbReference type="InterPro" id="IPR004898">
    <property type="entry name" value="Pectate_lyase_PlyH/PlyE-like"/>
</dbReference>
<evidence type="ECO:0000256" key="7">
    <source>
        <dbReference type="ARBA" id="ARBA00022729"/>
    </source>
</evidence>
<evidence type="ECO:0000313" key="12">
    <source>
        <dbReference type="Proteomes" id="UP000887574"/>
    </source>
</evidence>
<dbReference type="GO" id="GO:0030570">
    <property type="term" value="F:pectate lyase activity"/>
    <property type="evidence" value="ECO:0007669"/>
    <property type="project" value="UniProtKB-EC"/>
</dbReference>
<comment type="catalytic activity">
    <reaction evidence="1">
        <text>Eliminative cleavage of (1-&gt;4)-alpha-D-galacturonan to give oligosaccharides with 4-deoxy-alpha-D-galact-4-enuronosyl groups at their non-reducing ends.</text>
        <dbReference type="EC" id="4.2.2.2"/>
    </reaction>
</comment>
<dbReference type="Pfam" id="PF03211">
    <property type="entry name" value="Pectate_lyase"/>
    <property type="match status" value="1"/>
</dbReference>
<dbReference type="AlphaFoldDB" id="A0A915DTC6"/>
<evidence type="ECO:0000256" key="9">
    <source>
        <dbReference type="ARBA" id="ARBA00023239"/>
    </source>
</evidence>
<accession>A0A915DTC6</accession>
<comment type="cofactor">
    <cofactor evidence="2">
        <name>Ca(2+)</name>
        <dbReference type="ChEBI" id="CHEBI:29108"/>
    </cofactor>
</comment>
<comment type="subcellular location">
    <subcellularLocation>
        <location evidence="3">Secreted</location>
    </subcellularLocation>
</comment>
<reference evidence="13" key="1">
    <citation type="submission" date="2022-11" db="UniProtKB">
        <authorList>
            <consortium name="WormBaseParasite"/>
        </authorList>
    </citation>
    <scope>IDENTIFICATION</scope>
</reference>
<name>A0A915DTC6_9BILA</name>
<keyword evidence="7" id="KW-0732">Signal</keyword>
<dbReference type="InterPro" id="IPR011050">
    <property type="entry name" value="Pectin_lyase_fold/virulence"/>
</dbReference>
<dbReference type="Proteomes" id="UP000887574">
    <property type="component" value="Unplaced"/>
</dbReference>
<dbReference type="SUPFAM" id="SSF51126">
    <property type="entry name" value="Pectin lyase-like"/>
    <property type="match status" value="1"/>
</dbReference>
<dbReference type="EC" id="4.2.2.2" evidence="5"/>
<evidence type="ECO:0000256" key="5">
    <source>
        <dbReference type="ARBA" id="ARBA00012272"/>
    </source>
</evidence>
<evidence type="ECO:0000256" key="6">
    <source>
        <dbReference type="ARBA" id="ARBA00022525"/>
    </source>
</evidence>
<evidence type="ECO:0000256" key="10">
    <source>
        <dbReference type="ARBA" id="ARBA00025679"/>
    </source>
</evidence>
<evidence type="ECO:0000256" key="2">
    <source>
        <dbReference type="ARBA" id="ARBA00001913"/>
    </source>
</evidence>
<dbReference type="GO" id="GO:0005576">
    <property type="term" value="C:extracellular region"/>
    <property type="evidence" value="ECO:0007669"/>
    <property type="project" value="UniProtKB-SubCell"/>
</dbReference>
<dbReference type="PANTHER" id="PTHR33407">
    <property type="entry name" value="PECTATE LYASE F-RELATED"/>
    <property type="match status" value="1"/>
</dbReference>
<evidence type="ECO:0000256" key="4">
    <source>
        <dbReference type="ARBA" id="ARBA00006463"/>
    </source>
</evidence>
<keyword evidence="9" id="KW-0456">Lyase</keyword>
<protein>
    <recommendedName>
        <fullName evidence="11">Probable pectate lyase F</fullName>
        <ecNumber evidence="5">4.2.2.2</ecNumber>
    </recommendedName>
</protein>
<dbReference type="WBParaSite" id="jg22633">
    <property type="protein sequence ID" value="jg22633"/>
    <property type="gene ID" value="jg22633"/>
</dbReference>
<proteinExistence type="inferred from homology"/>
<dbReference type="PANTHER" id="PTHR33407:SF9">
    <property type="entry name" value="PECTATE LYASE F-RELATED"/>
    <property type="match status" value="1"/>
</dbReference>
<comment type="similarity">
    <text evidence="4">Belongs to the polysaccharide lyase 3 family.</text>
</comment>
<organism evidence="12 13">
    <name type="scientific">Ditylenchus dipsaci</name>
    <dbReference type="NCBI Taxonomy" id="166011"/>
    <lineage>
        <taxon>Eukaryota</taxon>
        <taxon>Metazoa</taxon>
        <taxon>Ecdysozoa</taxon>
        <taxon>Nematoda</taxon>
        <taxon>Chromadorea</taxon>
        <taxon>Rhabditida</taxon>
        <taxon>Tylenchina</taxon>
        <taxon>Tylenchomorpha</taxon>
        <taxon>Sphaerularioidea</taxon>
        <taxon>Anguinidae</taxon>
        <taxon>Anguininae</taxon>
        <taxon>Ditylenchus</taxon>
    </lineage>
</organism>
<evidence type="ECO:0000256" key="8">
    <source>
        <dbReference type="ARBA" id="ARBA00022837"/>
    </source>
</evidence>
<keyword evidence="6" id="KW-0964">Secreted</keyword>
<dbReference type="GO" id="GO:0045490">
    <property type="term" value="P:pectin catabolic process"/>
    <property type="evidence" value="ECO:0007669"/>
    <property type="project" value="TreeGrafter"/>
</dbReference>
<evidence type="ECO:0000256" key="11">
    <source>
        <dbReference type="ARBA" id="ARBA00039895"/>
    </source>
</evidence>